<comment type="subcellular location">
    <subcellularLocation>
        <location evidence="6">Cell membrane</location>
        <topology evidence="6">Multi-pass membrane protein</topology>
    </subcellularLocation>
    <subcellularLocation>
        <location evidence="1">Membrane</location>
        <topology evidence="1">Multi-pass membrane protein</topology>
    </subcellularLocation>
</comment>
<dbReference type="PANTHER" id="PTHR30477:SF19">
    <property type="entry name" value="METAL ABC TRANSPORTER PERMEASE"/>
    <property type="match status" value="1"/>
</dbReference>
<gene>
    <name evidence="8" type="ORF">WOB96_09775</name>
</gene>
<proteinExistence type="inferred from homology"/>
<name>A0ABU9D954_9PROT</name>
<dbReference type="Gene3D" id="1.10.3470.10">
    <property type="entry name" value="ABC transporter involved in vitamin B12 uptake, BtuC"/>
    <property type="match status" value="1"/>
</dbReference>
<evidence type="ECO:0000256" key="6">
    <source>
        <dbReference type="RuleBase" id="RU003943"/>
    </source>
</evidence>
<evidence type="ECO:0000313" key="8">
    <source>
        <dbReference type="EMBL" id="MEK8090054.1"/>
    </source>
</evidence>
<keyword evidence="6" id="KW-0813">Transport</keyword>
<dbReference type="EMBL" id="JBBPCO010000009">
    <property type="protein sequence ID" value="MEK8090054.1"/>
    <property type="molecule type" value="Genomic_DNA"/>
</dbReference>
<evidence type="ECO:0000256" key="1">
    <source>
        <dbReference type="ARBA" id="ARBA00004141"/>
    </source>
</evidence>
<evidence type="ECO:0000256" key="7">
    <source>
        <dbReference type="SAM" id="Phobius"/>
    </source>
</evidence>
<feature type="transmembrane region" description="Helical" evidence="7">
    <location>
        <begin position="88"/>
        <end position="108"/>
    </location>
</feature>
<feature type="transmembrane region" description="Helical" evidence="7">
    <location>
        <begin position="128"/>
        <end position="146"/>
    </location>
</feature>
<keyword evidence="3 6" id="KW-0812">Transmembrane</keyword>
<keyword evidence="9" id="KW-1185">Reference proteome</keyword>
<comment type="similarity">
    <text evidence="2 6">Belongs to the ABC-3 integral membrane protein family.</text>
</comment>
<dbReference type="Proteomes" id="UP001446205">
    <property type="component" value="Unassembled WGS sequence"/>
</dbReference>
<dbReference type="InterPro" id="IPR037294">
    <property type="entry name" value="ABC_BtuC-like"/>
</dbReference>
<protein>
    <submittedName>
        <fullName evidence="8">Metal ABC transporter permease</fullName>
    </submittedName>
</protein>
<dbReference type="PANTHER" id="PTHR30477">
    <property type="entry name" value="ABC-TRANSPORTER METAL-BINDING PROTEIN"/>
    <property type="match status" value="1"/>
</dbReference>
<feature type="transmembrane region" description="Helical" evidence="7">
    <location>
        <begin position="52"/>
        <end position="76"/>
    </location>
</feature>
<feature type="transmembrane region" description="Helical" evidence="7">
    <location>
        <begin position="216"/>
        <end position="235"/>
    </location>
</feature>
<feature type="transmembrane region" description="Helical" evidence="7">
    <location>
        <begin position="191"/>
        <end position="209"/>
    </location>
</feature>
<dbReference type="RefSeq" id="WP_341371111.1">
    <property type="nucleotide sequence ID" value="NZ_JBBPCO010000009.1"/>
</dbReference>
<keyword evidence="5 7" id="KW-0472">Membrane</keyword>
<comment type="caution">
    <text evidence="8">The sequence shown here is derived from an EMBL/GenBank/DDBJ whole genome shotgun (WGS) entry which is preliminary data.</text>
</comment>
<dbReference type="SUPFAM" id="SSF81345">
    <property type="entry name" value="ABC transporter involved in vitamin B12 uptake, BtuC"/>
    <property type="match status" value="1"/>
</dbReference>
<reference evidence="8 9" key="1">
    <citation type="submission" date="2024-04" db="EMBL/GenBank/DDBJ databases">
        <authorList>
            <person name="Abashina T."/>
            <person name="Shaikin A."/>
        </authorList>
    </citation>
    <scope>NUCLEOTIDE SEQUENCE [LARGE SCALE GENOMIC DNA]</scope>
    <source>
        <strain evidence="8 9">AAFK</strain>
    </source>
</reference>
<sequence>MALDTLFDPLFRLPFLTGLLYACLLPALGMYLRLRDEWLAALGLTQIAAAGGVLSLFLGLPVLMAALATAAVAAGIKGLMQRPGNDTYAVMILSGWSATLLLAANSPHGEELSHALVDGQLYFTGMEHLLSAGMLGLIIVMLFPWLSPRLLTARFFPDHFSANQISGWRYHITFDLLAALGLALATQAIGVMAAFALVFIPPWLAFAWASGWRRSLLLALVLGAISYLAAFALAILFDQPFGPLLVAMLLLLSLMRWFLPRFAGLIKARQGGPVCRSDKKTI</sequence>
<evidence type="ECO:0000313" key="9">
    <source>
        <dbReference type="Proteomes" id="UP001446205"/>
    </source>
</evidence>
<feature type="transmembrane region" description="Helical" evidence="7">
    <location>
        <begin position="241"/>
        <end position="259"/>
    </location>
</feature>
<feature type="transmembrane region" description="Helical" evidence="7">
    <location>
        <begin position="12"/>
        <end position="32"/>
    </location>
</feature>
<evidence type="ECO:0000256" key="4">
    <source>
        <dbReference type="ARBA" id="ARBA00022989"/>
    </source>
</evidence>
<keyword evidence="4 7" id="KW-1133">Transmembrane helix</keyword>
<dbReference type="Pfam" id="PF00950">
    <property type="entry name" value="ABC-3"/>
    <property type="match status" value="1"/>
</dbReference>
<evidence type="ECO:0000256" key="5">
    <source>
        <dbReference type="ARBA" id="ARBA00023136"/>
    </source>
</evidence>
<dbReference type="InterPro" id="IPR001626">
    <property type="entry name" value="ABC_TroCD"/>
</dbReference>
<evidence type="ECO:0000256" key="2">
    <source>
        <dbReference type="ARBA" id="ARBA00008034"/>
    </source>
</evidence>
<evidence type="ECO:0000256" key="3">
    <source>
        <dbReference type="ARBA" id="ARBA00022692"/>
    </source>
</evidence>
<accession>A0ABU9D954</accession>
<organism evidence="8 9">
    <name type="scientific">Thermithiobacillus plumbiphilus</name>
    <dbReference type="NCBI Taxonomy" id="1729899"/>
    <lineage>
        <taxon>Bacteria</taxon>
        <taxon>Pseudomonadati</taxon>
        <taxon>Pseudomonadota</taxon>
        <taxon>Acidithiobacillia</taxon>
        <taxon>Acidithiobacillales</taxon>
        <taxon>Thermithiobacillaceae</taxon>
        <taxon>Thermithiobacillus</taxon>
    </lineage>
</organism>